<evidence type="ECO:0000313" key="2">
    <source>
        <dbReference type="EMBL" id="OHA14829.1"/>
    </source>
</evidence>
<dbReference type="AlphaFoldDB" id="A0A1G2LVB7"/>
<feature type="transmembrane region" description="Helical" evidence="1">
    <location>
        <begin position="23"/>
        <end position="43"/>
    </location>
</feature>
<reference evidence="2 3" key="1">
    <citation type="journal article" date="2016" name="Nat. Commun.">
        <title>Thousands of microbial genomes shed light on interconnected biogeochemical processes in an aquifer system.</title>
        <authorList>
            <person name="Anantharaman K."/>
            <person name="Brown C.T."/>
            <person name="Hug L.A."/>
            <person name="Sharon I."/>
            <person name="Castelle C.J."/>
            <person name="Probst A.J."/>
            <person name="Thomas B.C."/>
            <person name="Singh A."/>
            <person name="Wilkins M.J."/>
            <person name="Karaoz U."/>
            <person name="Brodie E.L."/>
            <person name="Williams K.H."/>
            <person name="Hubbard S.S."/>
            <person name="Banfield J.F."/>
        </authorList>
    </citation>
    <scope>NUCLEOTIDE SEQUENCE [LARGE SCALE GENOMIC DNA]</scope>
</reference>
<keyword evidence="1" id="KW-1133">Transmembrane helix</keyword>
<dbReference type="Proteomes" id="UP000177171">
    <property type="component" value="Unassembled WGS sequence"/>
</dbReference>
<keyword evidence="1" id="KW-0812">Transmembrane</keyword>
<dbReference type="EMBL" id="MHQY01000001">
    <property type="protein sequence ID" value="OHA14829.1"/>
    <property type="molecule type" value="Genomic_DNA"/>
</dbReference>
<sequence>MDFQPSIPTGPSLTPAVGKKSSLLRILLVIAAVLVVLALWVWFYGGSLLPSPKETYNSQPTIGIKPPPEPDVAALQKQSVSDDITAIENDLNATDLENLDLELDAIDKEFAQ</sequence>
<accession>A0A1G2LVB7</accession>
<keyword evidence="1" id="KW-0472">Membrane</keyword>
<evidence type="ECO:0000313" key="3">
    <source>
        <dbReference type="Proteomes" id="UP000177171"/>
    </source>
</evidence>
<evidence type="ECO:0000256" key="1">
    <source>
        <dbReference type="SAM" id="Phobius"/>
    </source>
</evidence>
<organism evidence="2 3">
    <name type="scientific">Candidatus Sungbacteria bacterium RIFCSPLOWO2_12_FULL_41_11</name>
    <dbReference type="NCBI Taxonomy" id="1802286"/>
    <lineage>
        <taxon>Bacteria</taxon>
        <taxon>Candidatus Sungiibacteriota</taxon>
    </lineage>
</organism>
<name>A0A1G2LVB7_9BACT</name>
<comment type="caution">
    <text evidence="2">The sequence shown here is derived from an EMBL/GenBank/DDBJ whole genome shotgun (WGS) entry which is preliminary data.</text>
</comment>
<protein>
    <submittedName>
        <fullName evidence="2">Uncharacterized protein</fullName>
    </submittedName>
</protein>
<gene>
    <name evidence="2" type="ORF">A3G49_04015</name>
</gene>
<proteinExistence type="predicted"/>